<proteinExistence type="predicted"/>
<gene>
    <name evidence="2" type="ORF">S01H1_32206</name>
</gene>
<comment type="caution">
    <text evidence="2">The sequence shown here is derived from an EMBL/GenBank/DDBJ whole genome shotgun (WGS) entry which is preliminary data.</text>
</comment>
<dbReference type="SUPFAM" id="SSF50998">
    <property type="entry name" value="Quinoprotein alcohol dehydrogenase-like"/>
    <property type="match status" value="1"/>
</dbReference>
<dbReference type="InterPro" id="IPR029063">
    <property type="entry name" value="SAM-dependent_MTases_sf"/>
</dbReference>
<dbReference type="InterPro" id="IPR015943">
    <property type="entry name" value="WD40/YVTN_repeat-like_dom_sf"/>
</dbReference>
<dbReference type="SUPFAM" id="SSF53335">
    <property type="entry name" value="S-adenosyl-L-methionine-dependent methyltransferases"/>
    <property type="match status" value="1"/>
</dbReference>
<feature type="non-terminal residue" evidence="2">
    <location>
        <position position="1"/>
    </location>
</feature>
<evidence type="ECO:0000259" key="1">
    <source>
        <dbReference type="Pfam" id="PF13360"/>
    </source>
</evidence>
<dbReference type="Gene3D" id="3.40.50.150">
    <property type="entry name" value="Vaccinia Virus protein VP39"/>
    <property type="match status" value="1"/>
</dbReference>
<reference evidence="2" key="1">
    <citation type="journal article" date="2014" name="Front. Microbiol.">
        <title>High frequency of phylogenetically diverse reductive dehalogenase-homologous genes in deep subseafloor sedimentary metagenomes.</title>
        <authorList>
            <person name="Kawai M."/>
            <person name="Futagami T."/>
            <person name="Toyoda A."/>
            <person name="Takaki Y."/>
            <person name="Nishi S."/>
            <person name="Hori S."/>
            <person name="Arai W."/>
            <person name="Tsubouchi T."/>
            <person name="Morono Y."/>
            <person name="Uchiyama I."/>
            <person name="Ito T."/>
            <person name="Fujiyama A."/>
            <person name="Inagaki F."/>
            <person name="Takami H."/>
        </authorList>
    </citation>
    <scope>NUCLEOTIDE SEQUENCE</scope>
    <source>
        <strain evidence="2">Expedition CK06-06</strain>
    </source>
</reference>
<feature type="domain" description="Pyrrolo-quinoline quinone repeat" evidence="1">
    <location>
        <begin position="168"/>
        <end position="266"/>
    </location>
</feature>
<feature type="non-terminal residue" evidence="2">
    <location>
        <position position="274"/>
    </location>
</feature>
<dbReference type="Pfam" id="PF13360">
    <property type="entry name" value="PQQ_2"/>
    <property type="match status" value="1"/>
</dbReference>
<sequence>RAFIQSKGLYGRVSVEQSDMKRLPYAENLVNLVVAEDLGALLGKGLALKEVFRVLTPHGALCFKGGADAGKLKATGFGEVRTSGAWTVAVKPRPAEMDDWPYFDYGPEGGSVSKDMLAGPMTSLRWRIPMYSKHCRDVVRGWVSAGGRMFYCRSVFTPDGLRQRIFLTARDAYNGQLLWRKRVVSWMIGDRNVLATPDRLYLPLEPKGPVVALDAATGGVVQTYEGTGGCRQVMLVNGKLMITTGSDTGAFDVKSGREVWRQRGIGGPFVFAEG</sequence>
<dbReference type="InterPro" id="IPR011047">
    <property type="entry name" value="Quinoprotein_ADH-like_sf"/>
</dbReference>
<name>X0UAB3_9ZZZZ</name>
<protein>
    <recommendedName>
        <fullName evidence="1">Pyrrolo-quinoline quinone repeat domain-containing protein</fullName>
    </recommendedName>
</protein>
<dbReference type="AlphaFoldDB" id="X0UAB3"/>
<accession>X0UAB3</accession>
<dbReference type="InterPro" id="IPR002372">
    <property type="entry name" value="PQQ_rpt_dom"/>
</dbReference>
<dbReference type="EMBL" id="BARS01019927">
    <property type="protein sequence ID" value="GAF96266.1"/>
    <property type="molecule type" value="Genomic_DNA"/>
</dbReference>
<evidence type="ECO:0000313" key="2">
    <source>
        <dbReference type="EMBL" id="GAF96266.1"/>
    </source>
</evidence>
<dbReference type="Gene3D" id="2.130.10.10">
    <property type="entry name" value="YVTN repeat-like/Quinoprotein amine dehydrogenase"/>
    <property type="match status" value="1"/>
</dbReference>
<organism evidence="2">
    <name type="scientific">marine sediment metagenome</name>
    <dbReference type="NCBI Taxonomy" id="412755"/>
    <lineage>
        <taxon>unclassified sequences</taxon>
        <taxon>metagenomes</taxon>
        <taxon>ecological metagenomes</taxon>
    </lineage>
</organism>